<comment type="pathway">
    <text evidence="1">Cofactor biosynthesis; tetrahydrofolate biosynthesis; 2-amino-4-hydroxy-6-hydroxymethyl-7,8-dihydropteridine diphosphate from 7,8-dihydroneopterin triphosphate: step 4/4.</text>
</comment>
<dbReference type="AlphaFoldDB" id="A0A927FT75"/>
<dbReference type="EC" id="2.7.6.3" evidence="3"/>
<evidence type="ECO:0000256" key="1">
    <source>
        <dbReference type="ARBA" id="ARBA00005051"/>
    </source>
</evidence>
<dbReference type="NCBIfam" id="TIGR01498">
    <property type="entry name" value="folK"/>
    <property type="match status" value="1"/>
</dbReference>
<proteinExistence type="inferred from homology"/>
<keyword evidence="9" id="KW-0289">Folate biosynthesis</keyword>
<dbReference type="CDD" id="cd00483">
    <property type="entry name" value="HPPK"/>
    <property type="match status" value="1"/>
</dbReference>
<evidence type="ECO:0000256" key="5">
    <source>
        <dbReference type="ARBA" id="ARBA00022679"/>
    </source>
</evidence>
<comment type="similarity">
    <text evidence="2">Belongs to the HPPK family.</text>
</comment>
<comment type="function">
    <text evidence="10">Catalyzes the transfer of pyrophosphate from adenosine triphosphate (ATP) to 6-hydroxymethyl-7,8-dihydropterin, an enzymatic step in folate biosynthesis pathway.</text>
</comment>
<keyword evidence="15" id="KW-1185">Reference proteome</keyword>
<protein>
    <recommendedName>
        <fullName evidence="4">2-amino-4-hydroxy-6-hydroxymethyldihydropteridine pyrophosphokinase</fullName>
        <ecNumber evidence="3">2.7.6.3</ecNumber>
    </recommendedName>
    <alternativeName>
        <fullName evidence="11">6-hydroxymethyl-7,8-dihydropterin pyrophosphokinase</fullName>
    </alternativeName>
    <alternativeName>
        <fullName evidence="12">7,8-dihydro-6-hydroxymethylpterin-pyrophosphokinase</fullName>
    </alternativeName>
</protein>
<dbReference type="InterPro" id="IPR035907">
    <property type="entry name" value="Hppk_sf"/>
</dbReference>
<organism evidence="14 15">
    <name type="scientific">Devosia oryzisoli</name>
    <dbReference type="NCBI Taxonomy" id="2774138"/>
    <lineage>
        <taxon>Bacteria</taxon>
        <taxon>Pseudomonadati</taxon>
        <taxon>Pseudomonadota</taxon>
        <taxon>Alphaproteobacteria</taxon>
        <taxon>Hyphomicrobiales</taxon>
        <taxon>Devosiaceae</taxon>
        <taxon>Devosia</taxon>
    </lineage>
</organism>
<evidence type="ECO:0000256" key="10">
    <source>
        <dbReference type="ARBA" id="ARBA00029409"/>
    </source>
</evidence>
<keyword evidence="7" id="KW-0418">Kinase</keyword>
<dbReference type="Pfam" id="PF01288">
    <property type="entry name" value="HPPK"/>
    <property type="match status" value="1"/>
</dbReference>
<evidence type="ECO:0000256" key="3">
    <source>
        <dbReference type="ARBA" id="ARBA00013253"/>
    </source>
</evidence>
<gene>
    <name evidence="14" type="primary">folK</name>
    <name evidence="14" type="ORF">IC608_03220</name>
</gene>
<dbReference type="GO" id="GO:0046656">
    <property type="term" value="P:folic acid biosynthetic process"/>
    <property type="evidence" value="ECO:0007669"/>
    <property type="project" value="UniProtKB-KW"/>
</dbReference>
<dbReference type="InterPro" id="IPR000550">
    <property type="entry name" value="Hppk"/>
</dbReference>
<evidence type="ECO:0000256" key="2">
    <source>
        <dbReference type="ARBA" id="ARBA00005810"/>
    </source>
</evidence>
<dbReference type="PANTHER" id="PTHR43071:SF1">
    <property type="entry name" value="2-AMINO-4-HYDROXY-6-HYDROXYMETHYLDIHYDROPTERIDINE PYROPHOSPHOKINASE"/>
    <property type="match status" value="1"/>
</dbReference>
<dbReference type="EMBL" id="JACYFU010000001">
    <property type="protein sequence ID" value="MBD8064483.1"/>
    <property type="molecule type" value="Genomic_DNA"/>
</dbReference>
<evidence type="ECO:0000256" key="4">
    <source>
        <dbReference type="ARBA" id="ARBA00016218"/>
    </source>
</evidence>
<name>A0A927FT75_9HYPH</name>
<keyword evidence="8" id="KW-0067">ATP-binding</keyword>
<reference evidence="14" key="1">
    <citation type="submission" date="2020-09" db="EMBL/GenBank/DDBJ databases">
        <title>Genome seq and assembly of Devosia sp.</title>
        <authorList>
            <person name="Chhetri G."/>
        </authorList>
    </citation>
    <scope>NUCLEOTIDE SEQUENCE</scope>
    <source>
        <strain evidence="14">PTR5</strain>
    </source>
</reference>
<dbReference type="Proteomes" id="UP000654108">
    <property type="component" value="Unassembled WGS sequence"/>
</dbReference>
<evidence type="ECO:0000256" key="7">
    <source>
        <dbReference type="ARBA" id="ARBA00022777"/>
    </source>
</evidence>
<dbReference type="SUPFAM" id="SSF55083">
    <property type="entry name" value="6-hydroxymethyl-7,8-dihydropterin pyrophosphokinase, HPPK"/>
    <property type="match status" value="1"/>
</dbReference>
<evidence type="ECO:0000256" key="6">
    <source>
        <dbReference type="ARBA" id="ARBA00022741"/>
    </source>
</evidence>
<evidence type="ECO:0000256" key="11">
    <source>
        <dbReference type="ARBA" id="ARBA00029766"/>
    </source>
</evidence>
<keyword evidence="6" id="KW-0547">Nucleotide-binding</keyword>
<dbReference type="Gene3D" id="3.30.70.560">
    <property type="entry name" value="7,8-Dihydro-6-hydroxymethylpterin-pyrophosphokinase HPPK"/>
    <property type="match status" value="1"/>
</dbReference>
<accession>A0A927FT75</accession>
<evidence type="ECO:0000313" key="14">
    <source>
        <dbReference type="EMBL" id="MBD8064483.1"/>
    </source>
</evidence>
<sequence>MATAWLSLGANIGDPPAQLAEAARRLDAHPDIRVSAQSSVIRTKAWGKTDQPDFANMAATVETTLPPIDLLHACLDIEREMGRVRHEVWGPRLIDIDIVAYERLEIESAKLTLPHRFAHERDFVLSPLREIAPETADWLLARRGNRLRQ</sequence>
<evidence type="ECO:0000256" key="8">
    <source>
        <dbReference type="ARBA" id="ARBA00022840"/>
    </source>
</evidence>
<comment type="caution">
    <text evidence="14">The sequence shown here is derived from an EMBL/GenBank/DDBJ whole genome shotgun (WGS) entry which is preliminary data.</text>
</comment>
<evidence type="ECO:0000313" key="15">
    <source>
        <dbReference type="Proteomes" id="UP000654108"/>
    </source>
</evidence>
<dbReference type="GO" id="GO:0003848">
    <property type="term" value="F:2-amino-4-hydroxy-6-hydroxymethyldihydropteridine diphosphokinase activity"/>
    <property type="evidence" value="ECO:0007669"/>
    <property type="project" value="UniProtKB-EC"/>
</dbReference>
<keyword evidence="5 14" id="KW-0808">Transferase</keyword>
<evidence type="ECO:0000259" key="13">
    <source>
        <dbReference type="Pfam" id="PF01288"/>
    </source>
</evidence>
<dbReference type="PANTHER" id="PTHR43071">
    <property type="entry name" value="2-AMINO-4-HYDROXY-6-HYDROXYMETHYLDIHYDROPTERIDINE PYROPHOSPHOKINASE"/>
    <property type="match status" value="1"/>
</dbReference>
<dbReference type="GO" id="GO:0016301">
    <property type="term" value="F:kinase activity"/>
    <property type="evidence" value="ECO:0007669"/>
    <property type="project" value="UniProtKB-KW"/>
</dbReference>
<dbReference type="RefSeq" id="WP_191772575.1">
    <property type="nucleotide sequence ID" value="NZ_JACYFU010000001.1"/>
</dbReference>
<evidence type="ECO:0000256" key="9">
    <source>
        <dbReference type="ARBA" id="ARBA00022909"/>
    </source>
</evidence>
<feature type="domain" description="7,8-dihydro-6-hydroxymethylpterin-pyrophosphokinase" evidence="13">
    <location>
        <begin position="6"/>
        <end position="133"/>
    </location>
</feature>
<evidence type="ECO:0000256" key="12">
    <source>
        <dbReference type="ARBA" id="ARBA00033413"/>
    </source>
</evidence>
<dbReference type="GO" id="GO:0005524">
    <property type="term" value="F:ATP binding"/>
    <property type="evidence" value="ECO:0007669"/>
    <property type="project" value="UniProtKB-KW"/>
</dbReference>